<dbReference type="InterPro" id="IPR016181">
    <property type="entry name" value="Acyl_CoA_acyltransferase"/>
</dbReference>
<dbReference type="PROSITE" id="PS51186">
    <property type="entry name" value="GNAT"/>
    <property type="match status" value="1"/>
</dbReference>
<sequence>MKQGSNSDSFKGKGAMFSNREFTREMRRGEEGKVDALLMQSFGGNEEVKLVRALRKTGAMAGEMVLPQGDRIIGFFALSRFRQPKDWLCLAPVAIHPDWQRQRNGRRMIGLLSEWARISGSYVVVLGQPEFYGRAGFSLERAAGLTSPYPITHTLLAGPGADVPKQELTYPKAFESI</sequence>
<protein>
    <recommendedName>
        <fullName evidence="1">N-acetyltransferase domain-containing protein</fullName>
    </recommendedName>
</protein>
<dbReference type="InterPro" id="IPR000182">
    <property type="entry name" value="GNAT_dom"/>
</dbReference>
<evidence type="ECO:0000259" key="1">
    <source>
        <dbReference type="PROSITE" id="PS51186"/>
    </source>
</evidence>
<dbReference type="Proteomes" id="UP000193827">
    <property type="component" value="Unassembled WGS sequence"/>
</dbReference>
<dbReference type="EMBL" id="FWFL01000012">
    <property type="protein sequence ID" value="SLN65954.1"/>
    <property type="molecule type" value="Genomic_DNA"/>
</dbReference>
<dbReference type="AlphaFoldDB" id="A0A1Y5TK46"/>
<proteinExistence type="predicted"/>
<keyword evidence="3" id="KW-1185">Reference proteome</keyword>
<evidence type="ECO:0000313" key="2">
    <source>
        <dbReference type="EMBL" id="SLN65954.1"/>
    </source>
</evidence>
<feature type="domain" description="N-acetyltransferase" evidence="1">
    <location>
        <begin position="21"/>
        <end position="161"/>
    </location>
</feature>
<dbReference type="SUPFAM" id="SSF55729">
    <property type="entry name" value="Acyl-CoA N-acyltransferases (Nat)"/>
    <property type="match status" value="1"/>
</dbReference>
<name>A0A1Y5TK46_9RHOB</name>
<dbReference type="CDD" id="cd04301">
    <property type="entry name" value="NAT_SF"/>
    <property type="match status" value="1"/>
</dbReference>
<accession>A0A1Y5TK46</accession>
<dbReference type="Pfam" id="PF13508">
    <property type="entry name" value="Acetyltransf_7"/>
    <property type="match status" value="1"/>
</dbReference>
<evidence type="ECO:0000313" key="3">
    <source>
        <dbReference type="Proteomes" id="UP000193827"/>
    </source>
</evidence>
<dbReference type="Gene3D" id="3.40.630.30">
    <property type="match status" value="1"/>
</dbReference>
<gene>
    <name evidence="2" type="ORF">PEL8287_03641</name>
</gene>
<dbReference type="GO" id="GO:0016747">
    <property type="term" value="F:acyltransferase activity, transferring groups other than amino-acyl groups"/>
    <property type="evidence" value="ECO:0007669"/>
    <property type="project" value="InterPro"/>
</dbReference>
<dbReference type="RefSeq" id="WP_235862336.1">
    <property type="nucleotide sequence ID" value="NZ_FWFL01000012.1"/>
</dbReference>
<organism evidence="2 3">
    <name type="scientific">Roseovarius litorisediminis</name>
    <dbReference type="NCBI Taxonomy" id="1312363"/>
    <lineage>
        <taxon>Bacteria</taxon>
        <taxon>Pseudomonadati</taxon>
        <taxon>Pseudomonadota</taxon>
        <taxon>Alphaproteobacteria</taxon>
        <taxon>Rhodobacterales</taxon>
        <taxon>Roseobacteraceae</taxon>
        <taxon>Roseovarius</taxon>
    </lineage>
</organism>
<reference evidence="2 3" key="1">
    <citation type="submission" date="2017-03" db="EMBL/GenBank/DDBJ databases">
        <authorList>
            <person name="Afonso C.L."/>
            <person name="Miller P.J."/>
            <person name="Scott M.A."/>
            <person name="Spackman E."/>
            <person name="Goraichik I."/>
            <person name="Dimitrov K.M."/>
            <person name="Suarez D.L."/>
            <person name="Swayne D.E."/>
        </authorList>
    </citation>
    <scope>NUCLEOTIDE SEQUENCE [LARGE SCALE GENOMIC DNA]</scope>
    <source>
        <strain evidence="2 3">CECT 8287</strain>
    </source>
</reference>